<protein>
    <submittedName>
        <fullName evidence="1">Uncharacterized protein</fullName>
    </submittedName>
</protein>
<dbReference type="EMBL" id="LEOY01000002">
    <property type="protein sequence ID" value="RBR31647.1"/>
    <property type="molecule type" value="Genomic_DNA"/>
</dbReference>
<organism evidence="1 2">
    <name type="scientific">Enterococcus cecorum</name>
    <dbReference type="NCBI Taxonomy" id="44008"/>
    <lineage>
        <taxon>Bacteria</taxon>
        <taxon>Bacillati</taxon>
        <taxon>Bacillota</taxon>
        <taxon>Bacilli</taxon>
        <taxon>Lactobacillales</taxon>
        <taxon>Enterococcaceae</taxon>
        <taxon>Enterococcus</taxon>
    </lineage>
</organism>
<name>A0A366SJH1_9ENTE</name>
<comment type="caution">
    <text evidence="1">The sequence shown here is derived from an EMBL/GenBank/DDBJ whole genome shotgun (WGS) entry which is preliminary data.</text>
</comment>
<sequence length="46" mass="5379">MVYVHIKIKKLKIMANKEIDLELLKMLSEMASLPDKLTLEDIFEMA</sequence>
<dbReference type="AlphaFoldDB" id="A0A366SJH1"/>
<proteinExistence type="predicted"/>
<evidence type="ECO:0000313" key="2">
    <source>
        <dbReference type="Proteomes" id="UP000252800"/>
    </source>
</evidence>
<evidence type="ECO:0000313" key="1">
    <source>
        <dbReference type="EMBL" id="RBR31647.1"/>
    </source>
</evidence>
<reference evidence="1 2" key="1">
    <citation type="submission" date="2015-06" db="EMBL/GenBank/DDBJ databases">
        <title>The Genome Sequence of Enterococcus cecorum 170AEA1.</title>
        <authorList>
            <consortium name="The Broad Institute Genomics Platform"/>
            <consortium name="The Broad Institute Genome Sequencing Center for Infectious Disease"/>
            <person name="Earl A.M."/>
            <person name="Van Tyne D."/>
            <person name="Lebreton F."/>
            <person name="Saavedra J.T."/>
            <person name="Gilmore M.S."/>
            <person name="Manson McGuire A."/>
            <person name="Clock S."/>
            <person name="Crupain M."/>
            <person name="Rangan U."/>
            <person name="Young S."/>
            <person name="Abouelleil A."/>
            <person name="Cao P."/>
            <person name="Chapman S.B."/>
            <person name="Griggs A."/>
            <person name="Priest M."/>
            <person name="Shea T."/>
            <person name="Wortman J."/>
            <person name="Nusbaum C."/>
            <person name="Birren B."/>
        </authorList>
    </citation>
    <scope>NUCLEOTIDE SEQUENCE [LARGE SCALE GENOMIC DNA]</scope>
    <source>
        <strain evidence="1 2">170AEA1</strain>
    </source>
</reference>
<dbReference type="Proteomes" id="UP000252800">
    <property type="component" value="Unassembled WGS sequence"/>
</dbReference>
<accession>A0A366SJH1</accession>
<gene>
    <name evidence="1" type="ORF">EB18_00069</name>
</gene>